<dbReference type="Pfam" id="PF00535">
    <property type="entry name" value="Glycos_transf_2"/>
    <property type="match status" value="1"/>
</dbReference>
<dbReference type="InterPro" id="IPR050834">
    <property type="entry name" value="Glycosyltransf_2"/>
</dbReference>
<dbReference type="PANTHER" id="PTHR43685:SF2">
    <property type="entry name" value="GLYCOSYLTRANSFERASE 2-LIKE DOMAIN-CONTAINING PROTEIN"/>
    <property type="match status" value="1"/>
</dbReference>
<name>A0ABW0K3J4_9BACL</name>
<dbReference type="InterPro" id="IPR029044">
    <property type="entry name" value="Nucleotide-diphossugar_trans"/>
</dbReference>
<evidence type="ECO:0000313" key="2">
    <source>
        <dbReference type="EMBL" id="MFC5447845.1"/>
    </source>
</evidence>
<reference evidence="3" key="1">
    <citation type="journal article" date="2019" name="Int. J. Syst. Evol. Microbiol.">
        <title>The Global Catalogue of Microorganisms (GCM) 10K type strain sequencing project: providing services to taxonomists for standard genome sequencing and annotation.</title>
        <authorList>
            <consortium name="The Broad Institute Genomics Platform"/>
            <consortium name="The Broad Institute Genome Sequencing Center for Infectious Disease"/>
            <person name="Wu L."/>
            <person name="Ma J."/>
        </authorList>
    </citation>
    <scope>NUCLEOTIDE SEQUENCE [LARGE SCALE GENOMIC DNA]</scope>
    <source>
        <strain evidence="3">KACC 11904</strain>
    </source>
</reference>
<organism evidence="2 3">
    <name type="scientific">Paenibacillus aestuarii</name>
    <dbReference type="NCBI Taxonomy" id="516965"/>
    <lineage>
        <taxon>Bacteria</taxon>
        <taxon>Bacillati</taxon>
        <taxon>Bacillota</taxon>
        <taxon>Bacilli</taxon>
        <taxon>Bacillales</taxon>
        <taxon>Paenibacillaceae</taxon>
        <taxon>Paenibacillus</taxon>
    </lineage>
</organism>
<evidence type="ECO:0000313" key="3">
    <source>
        <dbReference type="Proteomes" id="UP001596044"/>
    </source>
</evidence>
<dbReference type="EMBL" id="JBHSMJ010000009">
    <property type="protein sequence ID" value="MFC5447845.1"/>
    <property type="molecule type" value="Genomic_DNA"/>
</dbReference>
<dbReference type="InterPro" id="IPR001173">
    <property type="entry name" value="Glyco_trans_2-like"/>
</dbReference>
<dbReference type="SUPFAM" id="SSF53448">
    <property type="entry name" value="Nucleotide-diphospho-sugar transferases"/>
    <property type="match status" value="1"/>
</dbReference>
<keyword evidence="3" id="KW-1185">Reference proteome</keyword>
<gene>
    <name evidence="2" type="ORF">ACFPOG_06215</name>
</gene>
<comment type="caution">
    <text evidence="2">The sequence shown here is derived from an EMBL/GenBank/DDBJ whole genome shotgun (WGS) entry which is preliminary data.</text>
</comment>
<protein>
    <submittedName>
        <fullName evidence="2">Glycosyltransferase family 2 protein</fullName>
    </submittedName>
</protein>
<dbReference type="RefSeq" id="WP_270885919.1">
    <property type="nucleotide sequence ID" value="NZ_JAQFVF010000092.1"/>
</dbReference>
<accession>A0ABW0K3J4</accession>
<evidence type="ECO:0000259" key="1">
    <source>
        <dbReference type="Pfam" id="PF00535"/>
    </source>
</evidence>
<dbReference type="CDD" id="cd00761">
    <property type="entry name" value="Glyco_tranf_GTA_type"/>
    <property type="match status" value="1"/>
</dbReference>
<feature type="domain" description="Glycosyltransferase 2-like" evidence="1">
    <location>
        <begin position="11"/>
        <end position="120"/>
    </location>
</feature>
<dbReference type="Proteomes" id="UP001596044">
    <property type="component" value="Unassembled WGS sequence"/>
</dbReference>
<dbReference type="PANTHER" id="PTHR43685">
    <property type="entry name" value="GLYCOSYLTRANSFERASE"/>
    <property type="match status" value="1"/>
</dbReference>
<sequence length="244" mass="29080">MSKLHTQGVTVITVTMRFSYIDKVFENYASQNWRDKELMIILNNDAMNLAAYQQRASQYPNVRIYQLPEHKTLGQCLNFAVTRAKYDYLAKFDDDDYYGPKYLTEAMRLFRRTKADVVGKKSYFLYFPHRKTLLLRRPSASSYTRCKRIAGATIMFHRRVFKRVRFVRVKRGSDARFLQACLRKGFKLYCTSSYNFAAFRRIDRSSHTWQISEKELFAEKSSKRIRTTNFKRYVNRPVRAIQKL</sequence>
<proteinExistence type="predicted"/>
<dbReference type="Gene3D" id="3.90.550.10">
    <property type="entry name" value="Spore Coat Polysaccharide Biosynthesis Protein SpsA, Chain A"/>
    <property type="match status" value="1"/>
</dbReference>